<dbReference type="EMBL" id="JANAWD010000251">
    <property type="protein sequence ID" value="KAJ3482899.1"/>
    <property type="molecule type" value="Genomic_DNA"/>
</dbReference>
<gene>
    <name evidence="2" type="ORF">NLI96_g6660</name>
</gene>
<feature type="compositionally biased region" description="Pro residues" evidence="1">
    <location>
        <begin position="407"/>
        <end position="424"/>
    </location>
</feature>
<sequence length="513" mass="56296">MPQVYRRRSEISHQRPALEPRRRSTPASASSSSQQQPTITDADDSIVLSDLVRTGEASRLRRRGAMRIDHPRTTNQPPAQSQPPLPTSGRTLPLPPQRASTPPWASSDPLLDDDYPYQSQDWRDWSNDDSFDSNTAMPLDDLRTTATTPSHANTEIPFMLLCGADSNDNHINLFDRPASSPFHPSPLPRSPYSPTPSCSNSNHSQNTHSQFSNGCGAIVHMRAFPQKPRGVWVGKQEATDVVVPLDSTYFERTIVAKMMKSACGCIREGIGCAVCGNTLGTRYMPCQAASEGLFSASNPPHHSTHFPRHPSGPRYWATRPRPPCSQASLSGSTPSSRPNFYVYTFFAANVSSAPTFKIYHSRNTNTTTSSRIPQQAQPERPPRLPENDPAPSSPSRPTWYDYTFSAPPVPYSPPSLPQPLPPQMVPSQTLSGPQPPPAPISSFTIPPLPPSLRSSIRTAPRPYPLDTRRPSTSTGRVRDDEEGMVLDADGVLVESEPNSPDKVGNESVVWPGR</sequence>
<dbReference type="AlphaFoldDB" id="A0AAD5V0H0"/>
<dbReference type="Proteomes" id="UP001212997">
    <property type="component" value="Unassembled WGS sequence"/>
</dbReference>
<feature type="compositionally biased region" description="Polar residues" evidence="1">
    <location>
        <begin position="325"/>
        <end position="335"/>
    </location>
</feature>
<evidence type="ECO:0000313" key="2">
    <source>
        <dbReference type="EMBL" id="KAJ3482899.1"/>
    </source>
</evidence>
<feature type="compositionally biased region" description="Low complexity" evidence="1">
    <location>
        <begin position="197"/>
        <end position="209"/>
    </location>
</feature>
<evidence type="ECO:0000256" key="1">
    <source>
        <dbReference type="SAM" id="MobiDB-lite"/>
    </source>
</evidence>
<name>A0AAD5V0H0_9APHY</name>
<feature type="compositionally biased region" description="Pro residues" evidence="1">
    <location>
        <begin position="183"/>
        <end position="194"/>
    </location>
</feature>
<keyword evidence="3" id="KW-1185">Reference proteome</keyword>
<feature type="region of interest" description="Disordered" evidence="1">
    <location>
        <begin position="364"/>
        <end position="513"/>
    </location>
</feature>
<feature type="region of interest" description="Disordered" evidence="1">
    <location>
        <begin position="299"/>
        <end position="335"/>
    </location>
</feature>
<evidence type="ECO:0000313" key="3">
    <source>
        <dbReference type="Proteomes" id="UP001212997"/>
    </source>
</evidence>
<feature type="compositionally biased region" description="Low complexity" evidence="1">
    <location>
        <begin position="25"/>
        <end position="38"/>
    </location>
</feature>
<reference evidence="2" key="1">
    <citation type="submission" date="2022-07" db="EMBL/GenBank/DDBJ databases">
        <title>Genome Sequence of Physisporinus lineatus.</title>
        <authorList>
            <person name="Buettner E."/>
        </authorList>
    </citation>
    <scope>NUCLEOTIDE SEQUENCE</scope>
    <source>
        <strain evidence="2">VT162</strain>
    </source>
</reference>
<feature type="region of interest" description="Disordered" evidence="1">
    <location>
        <begin position="175"/>
        <end position="209"/>
    </location>
</feature>
<feature type="compositionally biased region" description="Basic and acidic residues" evidence="1">
    <location>
        <begin position="7"/>
        <end position="22"/>
    </location>
</feature>
<accession>A0AAD5V0H0</accession>
<feature type="region of interest" description="Disordered" evidence="1">
    <location>
        <begin position="1"/>
        <end position="131"/>
    </location>
</feature>
<proteinExistence type="predicted"/>
<protein>
    <submittedName>
        <fullName evidence="2">Uncharacterized protein</fullName>
    </submittedName>
</protein>
<organism evidence="2 3">
    <name type="scientific">Meripilus lineatus</name>
    <dbReference type="NCBI Taxonomy" id="2056292"/>
    <lineage>
        <taxon>Eukaryota</taxon>
        <taxon>Fungi</taxon>
        <taxon>Dikarya</taxon>
        <taxon>Basidiomycota</taxon>
        <taxon>Agaricomycotina</taxon>
        <taxon>Agaricomycetes</taxon>
        <taxon>Polyporales</taxon>
        <taxon>Meripilaceae</taxon>
        <taxon>Meripilus</taxon>
    </lineage>
</organism>
<comment type="caution">
    <text evidence="2">The sequence shown here is derived from an EMBL/GenBank/DDBJ whole genome shotgun (WGS) entry which is preliminary data.</text>
</comment>